<evidence type="ECO:0000256" key="5">
    <source>
        <dbReference type="ARBA" id="ARBA00023004"/>
    </source>
</evidence>
<dbReference type="EMBL" id="SSTI01000002">
    <property type="protein sequence ID" value="THG41403.1"/>
    <property type="molecule type" value="Genomic_DNA"/>
</dbReference>
<evidence type="ECO:0000313" key="10">
    <source>
        <dbReference type="Proteomes" id="UP000308038"/>
    </source>
</evidence>
<dbReference type="SUPFAM" id="SSF52141">
    <property type="entry name" value="Uracil-DNA glycosylase-like"/>
    <property type="match status" value="1"/>
</dbReference>
<keyword evidence="5" id="KW-0408">Iron</keyword>
<evidence type="ECO:0000259" key="8">
    <source>
        <dbReference type="Pfam" id="PF03167"/>
    </source>
</evidence>
<name>A0ABY2QM86_9SPHN</name>
<evidence type="ECO:0000256" key="4">
    <source>
        <dbReference type="ARBA" id="ARBA00022801"/>
    </source>
</evidence>
<feature type="domain" description="Uracil-DNA glycosylase-like" evidence="8">
    <location>
        <begin position="97"/>
        <end position="239"/>
    </location>
</feature>
<dbReference type="Gene3D" id="3.40.470.10">
    <property type="entry name" value="Uracil-DNA glycosylase-like domain"/>
    <property type="match status" value="1"/>
</dbReference>
<keyword evidence="1" id="KW-0004">4Fe-4S</keyword>
<dbReference type="InterPro" id="IPR005122">
    <property type="entry name" value="Uracil-DNA_glycosylase-like"/>
</dbReference>
<evidence type="ECO:0000256" key="3">
    <source>
        <dbReference type="ARBA" id="ARBA00022763"/>
    </source>
</evidence>
<keyword evidence="4" id="KW-0378">Hydrolase</keyword>
<protein>
    <submittedName>
        <fullName evidence="9">Uracil-DNA glycosylase</fullName>
    </submittedName>
</protein>
<dbReference type="InterPro" id="IPR036895">
    <property type="entry name" value="Uracil-DNA_glycosylase-like_sf"/>
</dbReference>
<keyword evidence="6" id="KW-0411">Iron-sulfur</keyword>
<evidence type="ECO:0000313" key="9">
    <source>
        <dbReference type="EMBL" id="THG41403.1"/>
    </source>
</evidence>
<proteinExistence type="predicted"/>
<dbReference type="Proteomes" id="UP000308038">
    <property type="component" value="Unassembled WGS sequence"/>
</dbReference>
<organism evidence="9 10">
    <name type="scientific">Sphingomonas olei</name>
    <dbReference type="NCBI Taxonomy" id="1886787"/>
    <lineage>
        <taxon>Bacteria</taxon>
        <taxon>Pseudomonadati</taxon>
        <taxon>Pseudomonadota</taxon>
        <taxon>Alphaproteobacteria</taxon>
        <taxon>Sphingomonadales</taxon>
        <taxon>Sphingomonadaceae</taxon>
        <taxon>Sphingomonas</taxon>
    </lineage>
</organism>
<evidence type="ECO:0000256" key="6">
    <source>
        <dbReference type="ARBA" id="ARBA00023014"/>
    </source>
</evidence>
<sequence length="246" mass="26400">MGADQNTNWRLAAASVLEWWQDAGVDMLVGDDPFDWLGGEEPVALASSPPAQPRGAPLDPPVTATLPATLEELLAWRIGTAAPEAGWGVPLVTASGPTTADLMILIDCPERDSTDSLLGGMAGRLFDRMLAAIGRSRDDVHLASVCAARPAAGRMPRDLEQRLGEIARHHVALAGPKRLLVMGDAASRAILAANVMEARGRLHALNHRVSQTTEVVASFHPRMLLERPALKADAWRDLQLLKRGLE</sequence>
<gene>
    <name evidence="9" type="ORF">E5988_02400</name>
</gene>
<comment type="caution">
    <text evidence="9">The sequence shown here is derived from an EMBL/GenBank/DDBJ whole genome shotgun (WGS) entry which is preliminary data.</text>
</comment>
<dbReference type="RefSeq" id="WP_136450639.1">
    <property type="nucleotide sequence ID" value="NZ_SSTI01000002.1"/>
</dbReference>
<evidence type="ECO:0000256" key="2">
    <source>
        <dbReference type="ARBA" id="ARBA00022723"/>
    </source>
</evidence>
<dbReference type="CDD" id="cd10030">
    <property type="entry name" value="UDG-F4_TTUDGA_SPO1dp_like"/>
    <property type="match status" value="1"/>
</dbReference>
<keyword evidence="2" id="KW-0479">Metal-binding</keyword>
<keyword evidence="3" id="KW-0227">DNA damage</keyword>
<accession>A0ABY2QM86</accession>
<dbReference type="InterPro" id="IPR051536">
    <property type="entry name" value="UDG_Type-4/5"/>
</dbReference>
<dbReference type="PANTHER" id="PTHR33693:SF1">
    <property type="entry name" value="TYPE-4 URACIL-DNA GLYCOSYLASE"/>
    <property type="match status" value="1"/>
</dbReference>
<dbReference type="PANTHER" id="PTHR33693">
    <property type="entry name" value="TYPE-5 URACIL-DNA GLYCOSYLASE"/>
    <property type="match status" value="1"/>
</dbReference>
<evidence type="ECO:0000256" key="7">
    <source>
        <dbReference type="ARBA" id="ARBA00023204"/>
    </source>
</evidence>
<reference evidence="9 10" key="1">
    <citation type="submission" date="2019-04" db="EMBL/GenBank/DDBJ databases">
        <title>Microbes associate with the intestines of laboratory mice.</title>
        <authorList>
            <person name="Navarre W."/>
            <person name="Wong E."/>
            <person name="Huang K.C."/>
            <person name="Tropini C."/>
            <person name="Ng K."/>
            <person name="Yu B."/>
        </authorList>
    </citation>
    <scope>NUCLEOTIDE SEQUENCE [LARGE SCALE GENOMIC DNA]</scope>
    <source>
        <strain evidence="9 10">NM83_B4-11</strain>
    </source>
</reference>
<keyword evidence="7" id="KW-0234">DNA repair</keyword>
<dbReference type="Pfam" id="PF03167">
    <property type="entry name" value="UDG"/>
    <property type="match status" value="1"/>
</dbReference>
<evidence type="ECO:0000256" key="1">
    <source>
        <dbReference type="ARBA" id="ARBA00022485"/>
    </source>
</evidence>
<keyword evidence="10" id="KW-1185">Reference proteome</keyword>